<dbReference type="Pfam" id="PF06203">
    <property type="entry name" value="CCT"/>
    <property type="match status" value="1"/>
</dbReference>
<feature type="domain" description="CCHC-type" evidence="5">
    <location>
        <begin position="922"/>
        <end position="937"/>
    </location>
</feature>
<reference evidence="7" key="1">
    <citation type="journal article" date="2019" name="Sci. Rep.">
        <title>Draft genome of Tanacetum cinerariifolium, the natural source of mosquito coil.</title>
        <authorList>
            <person name="Yamashiro T."/>
            <person name="Shiraishi A."/>
            <person name="Satake H."/>
            <person name="Nakayama K."/>
        </authorList>
    </citation>
    <scope>NUCLEOTIDE SEQUENCE</scope>
</reference>
<evidence type="ECO:0000256" key="1">
    <source>
        <dbReference type="ARBA" id="ARBA00004123"/>
    </source>
</evidence>
<gene>
    <name evidence="7" type="ORF">Tci_041362</name>
</gene>
<dbReference type="EMBL" id="BKCJ010005924">
    <property type="protein sequence ID" value="GEU69384.1"/>
    <property type="molecule type" value="Genomic_DNA"/>
</dbReference>
<evidence type="ECO:0000259" key="5">
    <source>
        <dbReference type="PROSITE" id="PS50158"/>
    </source>
</evidence>
<keyword evidence="3" id="KW-0479">Metal-binding</keyword>
<dbReference type="PROSITE" id="PS50158">
    <property type="entry name" value="ZF_CCHC"/>
    <property type="match status" value="1"/>
</dbReference>
<feature type="domain" description="CCT" evidence="6">
    <location>
        <begin position="296"/>
        <end position="338"/>
    </location>
</feature>
<keyword evidence="2 4" id="KW-0539">Nucleus</keyword>
<dbReference type="SUPFAM" id="SSF57756">
    <property type="entry name" value="Retrovirus zinc finger-like domains"/>
    <property type="match status" value="1"/>
</dbReference>
<evidence type="ECO:0000256" key="4">
    <source>
        <dbReference type="PROSITE-ProRule" id="PRU00357"/>
    </source>
</evidence>
<protein>
    <submittedName>
        <fullName evidence="7">Putative CCT motif family protein</fullName>
    </submittedName>
</protein>
<dbReference type="GO" id="GO:0009909">
    <property type="term" value="P:regulation of flower development"/>
    <property type="evidence" value="ECO:0007669"/>
    <property type="project" value="InterPro"/>
</dbReference>
<dbReference type="GO" id="GO:0008270">
    <property type="term" value="F:zinc ion binding"/>
    <property type="evidence" value="ECO:0007669"/>
    <property type="project" value="UniProtKB-KW"/>
</dbReference>
<organism evidence="7">
    <name type="scientific">Tanacetum cinerariifolium</name>
    <name type="common">Dalmatian daisy</name>
    <name type="synonym">Chrysanthemum cinerariifolium</name>
    <dbReference type="NCBI Taxonomy" id="118510"/>
    <lineage>
        <taxon>Eukaryota</taxon>
        <taxon>Viridiplantae</taxon>
        <taxon>Streptophyta</taxon>
        <taxon>Embryophyta</taxon>
        <taxon>Tracheophyta</taxon>
        <taxon>Spermatophyta</taxon>
        <taxon>Magnoliopsida</taxon>
        <taxon>eudicotyledons</taxon>
        <taxon>Gunneridae</taxon>
        <taxon>Pentapetalae</taxon>
        <taxon>asterids</taxon>
        <taxon>campanulids</taxon>
        <taxon>Asterales</taxon>
        <taxon>Asteraceae</taxon>
        <taxon>Asteroideae</taxon>
        <taxon>Anthemideae</taxon>
        <taxon>Anthemidinae</taxon>
        <taxon>Tanacetum</taxon>
    </lineage>
</organism>
<dbReference type="SMART" id="SM00343">
    <property type="entry name" value="ZnF_C2HC"/>
    <property type="match status" value="1"/>
</dbReference>
<dbReference type="Pfam" id="PF00098">
    <property type="entry name" value="zf-CCHC"/>
    <property type="match status" value="1"/>
</dbReference>
<dbReference type="PROSITE" id="PS51017">
    <property type="entry name" value="CCT"/>
    <property type="match status" value="1"/>
</dbReference>
<keyword evidence="3" id="KW-0863">Zinc-finger</keyword>
<comment type="caution">
    <text evidence="7">The sequence shown here is derived from an EMBL/GenBank/DDBJ whole genome shotgun (WGS) entry which is preliminary data.</text>
</comment>
<sequence length="963" mass="108051">MLPVAVNSHEQPSSMEQVSSPLSAQLLEFCESDLFPETIQNSEVASSSNCCYDEQSSYTTNISFPTADITKYPTPIDNTTTTKPPTSTNVDTDDINNFSIIFDEEITENDLDFTTSPNLNLPAYQFGHQDQFDLTILQNQLDHTTNMNNGPIQPYPNDHVVPIIGPTTLSTVCEDDCLSSMPPSKFMRLNNATTTSPNCSFMDPSLSSYPPLPLETFNANLFLGDLDFKGDNGGIFCQDPLPPPYNSSELQSLSNESQHLVNGGGSSTTPLASEITSTLEADAFRVTTTKLTTEERKEKIHRYMKKRNERNFCKKIKYACRKTLADSRPRVRGRFAKNDEFGENNRTCSNHEEDTDEDLKSFQVVASFCRVLRLRALCFNYDVEGSNTMLMNHITHPHYEVIKAQKNQNPNAGQTSMARDGSVFRYDPDYLREQFAGLVIQRALPFNHFDHEQTTRVFQNTMQPRYTHDHLDAKERKQDKCPLEIPLDFEEDVFDDEVQRNEAIPLSDEEIALDASSEGTLSPGGPRFDSPSHLLCDCGITYPSIGIKSHGVDCLDLCLFKFRAGTDLVTMLESNLVTTLEPDLVNTLEPDLVTTLEPDLVNTLEPDLVIFTSHCSMASLADKAILSGADNRPPMLEKDMYDSWKSRMELYMLNRPHGRMILKSVEQGPLIWPSVEVDRVTRLKKYSELSAAETIQADCDVKATNIILQGLPPEGETLRDFYLRFSLLLNDMNMYNMKLEQFQFNIKFLNTLPSEWSKFITDVKLASPYATTYHNPQFVSQGSSSPNLSISYPVHDTTSTVNHSAYMASAPQIEYALIAYNPSEFSSPETGLVVLVFQKGDDLIDAINHMMSFLTSVVNSRYPPTNNQLRISSNPRHQATINNGRVTIQPIQGRQNNMLTGSSRSFASGSGGTSGKQRVVVCYNCKGEGHMSKQCTKPRRKRDAKWFKDKVLLVQAQANGQVL</sequence>
<dbReference type="Gene3D" id="4.10.60.10">
    <property type="entry name" value="Zinc finger, CCHC-type"/>
    <property type="match status" value="1"/>
</dbReference>
<accession>A0A6L2MA03</accession>
<evidence type="ECO:0000313" key="7">
    <source>
        <dbReference type="EMBL" id="GEU69384.1"/>
    </source>
</evidence>
<dbReference type="PANTHER" id="PTHR31319">
    <property type="entry name" value="ZINC FINGER PROTEIN CONSTANS-LIKE 4"/>
    <property type="match status" value="1"/>
</dbReference>
<dbReference type="InterPro" id="IPR045281">
    <property type="entry name" value="CONSTANS-like"/>
</dbReference>
<evidence type="ECO:0000259" key="6">
    <source>
        <dbReference type="PROSITE" id="PS51017"/>
    </source>
</evidence>
<dbReference type="GO" id="GO:0005634">
    <property type="term" value="C:nucleus"/>
    <property type="evidence" value="ECO:0007669"/>
    <property type="project" value="UniProtKB-SubCell"/>
</dbReference>
<dbReference type="AlphaFoldDB" id="A0A6L2MA03"/>
<dbReference type="GO" id="GO:0003700">
    <property type="term" value="F:DNA-binding transcription factor activity"/>
    <property type="evidence" value="ECO:0007669"/>
    <property type="project" value="TreeGrafter"/>
</dbReference>
<dbReference type="InterPro" id="IPR001878">
    <property type="entry name" value="Znf_CCHC"/>
</dbReference>
<evidence type="ECO:0000256" key="2">
    <source>
        <dbReference type="ARBA" id="ARBA00023242"/>
    </source>
</evidence>
<dbReference type="PANTHER" id="PTHR31319:SF110">
    <property type="entry name" value="CCT MOTIF FAMILY PROTEIN"/>
    <property type="match status" value="1"/>
</dbReference>
<comment type="subcellular location">
    <subcellularLocation>
        <location evidence="1 4">Nucleus</location>
    </subcellularLocation>
</comment>
<proteinExistence type="predicted"/>
<dbReference type="InterPro" id="IPR036875">
    <property type="entry name" value="Znf_CCHC_sf"/>
</dbReference>
<dbReference type="InterPro" id="IPR010402">
    <property type="entry name" value="CCT_domain"/>
</dbReference>
<dbReference type="GO" id="GO:0003676">
    <property type="term" value="F:nucleic acid binding"/>
    <property type="evidence" value="ECO:0007669"/>
    <property type="project" value="InterPro"/>
</dbReference>
<keyword evidence="3" id="KW-0862">Zinc</keyword>
<evidence type="ECO:0000256" key="3">
    <source>
        <dbReference type="PROSITE-ProRule" id="PRU00047"/>
    </source>
</evidence>
<name>A0A6L2MA03_TANCI</name>